<accession>A0A8J7DMR7</accession>
<organism evidence="1 2">
    <name type="scientific">Vasconcelosia minhoensis LEGE 07310</name>
    <dbReference type="NCBI Taxonomy" id="915328"/>
    <lineage>
        <taxon>Bacteria</taxon>
        <taxon>Bacillati</taxon>
        <taxon>Cyanobacteriota</taxon>
        <taxon>Cyanophyceae</taxon>
        <taxon>Nodosilineales</taxon>
        <taxon>Cymatolegaceae</taxon>
        <taxon>Vasconcelosia</taxon>
        <taxon>Vasconcelosia minhoensis</taxon>
    </lineage>
</organism>
<dbReference type="RefSeq" id="WP_193909984.1">
    <property type="nucleotide sequence ID" value="NZ_JADEXG010000050.1"/>
</dbReference>
<name>A0A8J7DMR7_9CYAN</name>
<dbReference type="AlphaFoldDB" id="A0A8J7DMR7"/>
<evidence type="ECO:0000313" key="2">
    <source>
        <dbReference type="Proteomes" id="UP000636505"/>
    </source>
</evidence>
<comment type="caution">
    <text evidence="1">The sequence shown here is derived from an EMBL/GenBank/DDBJ whole genome shotgun (WGS) entry which is preliminary data.</text>
</comment>
<reference evidence="1" key="1">
    <citation type="submission" date="2020-10" db="EMBL/GenBank/DDBJ databases">
        <authorList>
            <person name="Castelo-Branco R."/>
            <person name="Eusebio N."/>
            <person name="Adriana R."/>
            <person name="Vieira A."/>
            <person name="Brugerolle De Fraissinette N."/>
            <person name="Rezende De Castro R."/>
            <person name="Schneider M.P."/>
            <person name="Vasconcelos V."/>
            <person name="Leao P.N."/>
        </authorList>
    </citation>
    <scope>NUCLEOTIDE SEQUENCE</scope>
    <source>
        <strain evidence="1">LEGE 07310</strain>
    </source>
</reference>
<dbReference type="Proteomes" id="UP000636505">
    <property type="component" value="Unassembled WGS sequence"/>
</dbReference>
<keyword evidence="2" id="KW-1185">Reference proteome</keyword>
<evidence type="ECO:0000313" key="1">
    <source>
        <dbReference type="EMBL" id="MBE9079236.1"/>
    </source>
</evidence>
<gene>
    <name evidence="1" type="ORF">IQ241_18360</name>
</gene>
<proteinExistence type="predicted"/>
<protein>
    <submittedName>
        <fullName evidence="1">Uncharacterized protein</fullName>
    </submittedName>
</protein>
<sequence length="90" mass="9555">MSQFCQAASLLGNAIHLTGQICYDLDGPDAAQRPQQFAADFAVTRYQASGELDRSFGDNGIVPLTSDLNQSHAIAAQGDTIWVGGNTVQQ</sequence>
<dbReference type="EMBL" id="JADEXG010000050">
    <property type="protein sequence ID" value="MBE9079236.1"/>
    <property type="molecule type" value="Genomic_DNA"/>
</dbReference>